<evidence type="ECO:0000256" key="2">
    <source>
        <dbReference type="ARBA" id="ARBA00022692"/>
    </source>
</evidence>
<keyword evidence="2 5" id="KW-0812">Transmembrane</keyword>
<comment type="caution">
    <text evidence="6">The sequence shown here is derived from an EMBL/GenBank/DDBJ whole genome shotgun (WGS) entry which is preliminary data.</text>
</comment>
<dbReference type="CDD" id="cd16914">
    <property type="entry name" value="EcfT"/>
    <property type="match status" value="1"/>
</dbReference>
<protein>
    <submittedName>
        <fullName evidence="6">Biotin transport system permease protein</fullName>
    </submittedName>
</protein>
<dbReference type="InterPro" id="IPR003339">
    <property type="entry name" value="ABC/ECF_trnsptr_transmembrane"/>
</dbReference>
<feature type="transmembrane region" description="Helical" evidence="5">
    <location>
        <begin position="21"/>
        <end position="44"/>
    </location>
</feature>
<dbReference type="PANTHER" id="PTHR33514">
    <property type="entry name" value="PROTEIN ABCI12, CHLOROPLASTIC"/>
    <property type="match status" value="1"/>
</dbReference>
<proteinExistence type="predicted"/>
<evidence type="ECO:0000256" key="4">
    <source>
        <dbReference type="ARBA" id="ARBA00023136"/>
    </source>
</evidence>
<dbReference type="Pfam" id="PF02361">
    <property type="entry name" value="CbiQ"/>
    <property type="match status" value="1"/>
</dbReference>
<dbReference type="Proteomes" id="UP000776164">
    <property type="component" value="Unassembled WGS sequence"/>
</dbReference>
<reference evidence="6 7" key="1">
    <citation type="submission" date="2021-01" db="EMBL/GenBank/DDBJ databases">
        <title>Sequencing the genomes of 1000 actinobacteria strains.</title>
        <authorList>
            <person name="Klenk H.-P."/>
        </authorList>
    </citation>
    <scope>NUCLEOTIDE SEQUENCE [LARGE SCALE GENOMIC DNA]</scope>
    <source>
        <strain evidence="6 7">DSM 13057</strain>
    </source>
</reference>
<dbReference type="EMBL" id="JAFBBU010000001">
    <property type="protein sequence ID" value="MBM7471537.1"/>
    <property type="molecule type" value="Genomic_DNA"/>
</dbReference>
<dbReference type="RefSeq" id="WP_205107600.1">
    <property type="nucleotide sequence ID" value="NZ_BAAAHT010000013.1"/>
</dbReference>
<keyword evidence="4 5" id="KW-0472">Membrane</keyword>
<feature type="transmembrane region" description="Helical" evidence="5">
    <location>
        <begin position="161"/>
        <end position="182"/>
    </location>
</feature>
<feature type="transmembrane region" description="Helical" evidence="5">
    <location>
        <begin position="96"/>
        <end position="115"/>
    </location>
</feature>
<organism evidence="6 7">
    <name type="scientific">Subtercola frigoramans</name>
    <dbReference type="NCBI Taxonomy" id="120298"/>
    <lineage>
        <taxon>Bacteria</taxon>
        <taxon>Bacillati</taxon>
        <taxon>Actinomycetota</taxon>
        <taxon>Actinomycetes</taxon>
        <taxon>Micrococcales</taxon>
        <taxon>Microbacteriaceae</taxon>
        <taxon>Subtercola</taxon>
    </lineage>
</organism>
<gene>
    <name evidence="6" type="ORF">JOE66_001171</name>
</gene>
<evidence type="ECO:0000313" key="6">
    <source>
        <dbReference type="EMBL" id="MBM7471537.1"/>
    </source>
</evidence>
<keyword evidence="7" id="KW-1185">Reference proteome</keyword>
<evidence type="ECO:0000256" key="1">
    <source>
        <dbReference type="ARBA" id="ARBA00004141"/>
    </source>
</evidence>
<sequence length="223" mass="23205">MISLYRPGSSLVHRAPAGLKVLLFACFAIAVSVLAGSAWAGSGWSGGVWSGGVWSGNGWSGNGWSLPVAAAITVAAYLLAGFGAREIVAQVLAVRWVVVVMLVTQLIFVPFATAATTTGRVLTVIVMASLITLTTRIPDLLDSTERALGPFTRFGVNPRAIGLLLALTITTIPVIAGFAGTIREAQRARGVPVRLGTFVVPLLVMSLKHSDDLADALAARGLE</sequence>
<comment type="subcellular location">
    <subcellularLocation>
        <location evidence="1">Membrane</location>
        <topology evidence="1">Multi-pass membrane protein</topology>
    </subcellularLocation>
</comment>
<dbReference type="PANTHER" id="PTHR33514:SF13">
    <property type="entry name" value="PROTEIN ABCI12, CHLOROPLASTIC"/>
    <property type="match status" value="1"/>
</dbReference>
<name>A0ABS2L355_9MICO</name>
<evidence type="ECO:0000256" key="5">
    <source>
        <dbReference type="SAM" id="Phobius"/>
    </source>
</evidence>
<evidence type="ECO:0000313" key="7">
    <source>
        <dbReference type="Proteomes" id="UP000776164"/>
    </source>
</evidence>
<feature type="transmembrane region" description="Helical" evidence="5">
    <location>
        <begin position="64"/>
        <end position="84"/>
    </location>
</feature>
<accession>A0ABS2L355</accession>
<evidence type="ECO:0000256" key="3">
    <source>
        <dbReference type="ARBA" id="ARBA00022989"/>
    </source>
</evidence>
<keyword evidence="3 5" id="KW-1133">Transmembrane helix</keyword>